<dbReference type="NCBIfam" id="TIGR02532">
    <property type="entry name" value="IV_pilin_GFxxxE"/>
    <property type="match status" value="1"/>
</dbReference>
<dbReference type="EMBL" id="LAZR01000154">
    <property type="protein sequence ID" value="KKN85824.1"/>
    <property type="molecule type" value="Genomic_DNA"/>
</dbReference>
<dbReference type="Pfam" id="PF07963">
    <property type="entry name" value="N_methyl"/>
    <property type="match status" value="1"/>
</dbReference>
<keyword evidence="1" id="KW-1133">Transmembrane helix</keyword>
<dbReference type="InterPro" id="IPR045584">
    <property type="entry name" value="Pilin-like"/>
</dbReference>
<dbReference type="SUPFAM" id="SSF54523">
    <property type="entry name" value="Pili subunits"/>
    <property type="match status" value="1"/>
</dbReference>
<proteinExistence type="predicted"/>
<accession>A0A0F9U2Q6</accession>
<evidence type="ECO:0000256" key="1">
    <source>
        <dbReference type="SAM" id="Phobius"/>
    </source>
</evidence>
<evidence type="ECO:0008006" key="3">
    <source>
        <dbReference type="Google" id="ProtNLM"/>
    </source>
</evidence>
<feature type="transmembrane region" description="Helical" evidence="1">
    <location>
        <begin position="27"/>
        <end position="48"/>
    </location>
</feature>
<evidence type="ECO:0000313" key="2">
    <source>
        <dbReference type="EMBL" id="KKN85824.1"/>
    </source>
</evidence>
<keyword evidence="1" id="KW-0472">Membrane</keyword>
<name>A0A0F9U2Q6_9ZZZZ</name>
<reference evidence="2" key="1">
    <citation type="journal article" date="2015" name="Nature">
        <title>Complex archaea that bridge the gap between prokaryotes and eukaryotes.</title>
        <authorList>
            <person name="Spang A."/>
            <person name="Saw J.H."/>
            <person name="Jorgensen S.L."/>
            <person name="Zaremba-Niedzwiedzka K."/>
            <person name="Martijn J."/>
            <person name="Lind A.E."/>
            <person name="van Eijk R."/>
            <person name="Schleper C."/>
            <person name="Guy L."/>
            <person name="Ettema T.J."/>
        </authorList>
    </citation>
    <scope>NUCLEOTIDE SEQUENCE</scope>
</reference>
<comment type="caution">
    <text evidence="2">The sequence shown here is derived from an EMBL/GenBank/DDBJ whole genome shotgun (WGS) entry which is preliminary data.</text>
</comment>
<dbReference type="PANTHER" id="PTHR30093:SF2">
    <property type="entry name" value="TYPE II SECRETION SYSTEM PROTEIN H"/>
    <property type="match status" value="1"/>
</dbReference>
<keyword evidence="1" id="KW-0812">Transmembrane</keyword>
<dbReference type="PANTHER" id="PTHR30093">
    <property type="entry name" value="GENERAL SECRETION PATHWAY PROTEIN G"/>
    <property type="match status" value="1"/>
</dbReference>
<dbReference type="AlphaFoldDB" id="A0A0F9U2Q6"/>
<gene>
    <name evidence="2" type="ORF">LCGC14_0274410</name>
</gene>
<dbReference type="Gene3D" id="3.30.700.10">
    <property type="entry name" value="Glycoprotein, Type 4 Pilin"/>
    <property type="match status" value="1"/>
</dbReference>
<dbReference type="InterPro" id="IPR012902">
    <property type="entry name" value="N_methyl_site"/>
</dbReference>
<organism evidence="2">
    <name type="scientific">marine sediment metagenome</name>
    <dbReference type="NCBI Taxonomy" id="412755"/>
    <lineage>
        <taxon>unclassified sequences</taxon>
        <taxon>metagenomes</taxon>
        <taxon>ecological metagenomes</taxon>
    </lineage>
</organism>
<sequence length="365" mass="40466">MNLTHKNARTMRTGVNRQSRKTKGFTLTEMILVMAIIGLLMSVLVPVFNRTMEMSRSAVCKGNLRGLGAFLLSSPSHKTDNPSGGAPALIPPMGWTQVISDAGVGRYTYCPSQDGEVIDTRATLAGIYIRQDGSAASVTPGVVITNMADMLLDNEVNDTQIHYTWGDRSNGSYENRGWGWVEELNGGNPPEDNQAMVTIATCAAFLITFEKDYVEFKPLGHHPNWNSGSSHWIAKGDPDDADGWEPDVLVRLTGQGYPTVNSPVKAKWVNRSDYGMNSLIPLRAYRPSQLFLVEYSHTVVQLSTGMIIDEPFDEDIDNGEVMARHLGRANFLRIDGSVADATKEELRIEYEQIDNPDVVENLWRR</sequence>
<protein>
    <recommendedName>
        <fullName evidence="3">Type II secretion system protein GspG C-terminal domain-containing protein</fullName>
    </recommendedName>
</protein>